<dbReference type="GO" id="GO:0003677">
    <property type="term" value="F:DNA binding"/>
    <property type="evidence" value="ECO:0007669"/>
    <property type="project" value="UniProtKB-KW"/>
</dbReference>
<dbReference type="EMBL" id="JACIEZ010000002">
    <property type="protein sequence ID" value="MBB4064290.1"/>
    <property type="molecule type" value="Genomic_DNA"/>
</dbReference>
<evidence type="ECO:0000313" key="3">
    <source>
        <dbReference type="Proteomes" id="UP000528286"/>
    </source>
</evidence>
<protein>
    <submittedName>
        <fullName evidence="2">Putative DNA-binding protein</fullName>
    </submittedName>
</protein>
<proteinExistence type="predicted"/>
<dbReference type="AlphaFoldDB" id="A0A7W6J3V6"/>
<dbReference type="Proteomes" id="UP000528286">
    <property type="component" value="Unassembled WGS sequence"/>
</dbReference>
<gene>
    <name evidence="2" type="ORF">GGR23_001467</name>
</gene>
<keyword evidence="1" id="KW-0175">Coiled coil</keyword>
<organism evidence="2 3">
    <name type="scientific">Gellertiella hungarica</name>
    <dbReference type="NCBI Taxonomy" id="1572859"/>
    <lineage>
        <taxon>Bacteria</taxon>
        <taxon>Pseudomonadati</taxon>
        <taxon>Pseudomonadota</taxon>
        <taxon>Alphaproteobacteria</taxon>
        <taxon>Hyphomicrobiales</taxon>
        <taxon>Rhizobiaceae</taxon>
        <taxon>Gellertiella</taxon>
    </lineage>
</organism>
<comment type="caution">
    <text evidence="2">The sequence shown here is derived from an EMBL/GenBank/DDBJ whole genome shotgun (WGS) entry which is preliminary data.</text>
</comment>
<reference evidence="2 3" key="1">
    <citation type="submission" date="2020-08" db="EMBL/GenBank/DDBJ databases">
        <title>Genomic Encyclopedia of Type Strains, Phase IV (KMG-IV): sequencing the most valuable type-strain genomes for metagenomic binning, comparative biology and taxonomic classification.</title>
        <authorList>
            <person name="Goeker M."/>
        </authorList>
    </citation>
    <scope>NUCLEOTIDE SEQUENCE [LARGE SCALE GENOMIC DNA]</scope>
    <source>
        <strain evidence="2 3">DSM 29853</strain>
    </source>
</reference>
<feature type="coiled-coil region" evidence="1">
    <location>
        <begin position="37"/>
        <end position="64"/>
    </location>
</feature>
<accession>A0A7W6J3V6</accession>
<evidence type="ECO:0000313" key="2">
    <source>
        <dbReference type="EMBL" id="MBB4064290.1"/>
    </source>
</evidence>
<sequence>MSQPVDIPEDLFKRAEAAAAGKGEPVRHFILDAILEAAEDTEDLKAAEEALERIRNGEDEFKDAKKFWSGLALDDTVPEVYTKIRRKA</sequence>
<keyword evidence="2" id="KW-0238">DNA-binding</keyword>
<keyword evidence="3" id="KW-1185">Reference proteome</keyword>
<dbReference type="RefSeq" id="WP_183365524.1">
    <property type="nucleotide sequence ID" value="NZ_JACIEZ010000002.1"/>
</dbReference>
<evidence type="ECO:0000256" key="1">
    <source>
        <dbReference type="SAM" id="Coils"/>
    </source>
</evidence>
<name>A0A7W6J3V6_9HYPH</name>